<accession>A0A9W6HC88</accession>
<evidence type="ECO:0000313" key="1">
    <source>
        <dbReference type="EMBL" id="GLJ77123.1"/>
    </source>
</evidence>
<reference evidence="1" key="2">
    <citation type="submission" date="2023-01" db="EMBL/GenBank/DDBJ databases">
        <authorList>
            <person name="Sun Q."/>
            <person name="Evtushenko L."/>
        </authorList>
    </citation>
    <scope>NUCLEOTIDE SEQUENCE</scope>
    <source>
        <strain evidence="1">VKM Ac-1401</strain>
    </source>
</reference>
<evidence type="ECO:0008006" key="3">
    <source>
        <dbReference type="Google" id="ProtNLM"/>
    </source>
</evidence>
<proteinExistence type="predicted"/>
<protein>
    <recommendedName>
        <fullName evidence="3">PRC-barrel domain containing protein</fullName>
    </recommendedName>
</protein>
<dbReference type="InterPro" id="IPR011033">
    <property type="entry name" value="PRC_barrel-like_sf"/>
</dbReference>
<name>A0A9W6HC88_9MICO</name>
<reference evidence="1" key="1">
    <citation type="journal article" date="2014" name="Int. J. Syst. Evol. Microbiol.">
        <title>Complete genome sequence of Corynebacterium casei LMG S-19264T (=DSM 44701T), isolated from a smear-ripened cheese.</title>
        <authorList>
            <consortium name="US DOE Joint Genome Institute (JGI-PGF)"/>
            <person name="Walter F."/>
            <person name="Albersmeier A."/>
            <person name="Kalinowski J."/>
            <person name="Ruckert C."/>
        </authorList>
    </citation>
    <scope>NUCLEOTIDE SEQUENCE</scope>
    <source>
        <strain evidence="1">VKM Ac-1401</strain>
    </source>
</reference>
<sequence>MAGMTDETTIAYTALAKGTPILTAEGTELGTVEHVLQDPSIDLFDGIAVKTSAGLRFVDADLVGRITTAAVHTTLTVDDAAALPEPQGTEVLDADPNEYEGNGLSAWFGRVFLREHWMRRKNE</sequence>
<dbReference type="SUPFAM" id="SSF50346">
    <property type="entry name" value="PRC-barrel domain"/>
    <property type="match status" value="1"/>
</dbReference>
<dbReference type="EMBL" id="BSEN01000013">
    <property type="protein sequence ID" value="GLJ77123.1"/>
    <property type="molecule type" value="Genomic_DNA"/>
</dbReference>
<keyword evidence="2" id="KW-1185">Reference proteome</keyword>
<comment type="caution">
    <text evidence="1">The sequence shown here is derived from an EMBL/GenBank/DDBJ whole genome shotgun (WGS) entry which is preliminary data.</text>
</comment>
<evidence type="ECO:0000313" key="2">
    <source>
        <dbReference type="Proteomes" id="UP001142372"/>
    </source>
</evidence>
<organism evidence="1 2">
    <name type="scientific">Leifsonia poae</name>
    <dbReference type="NCBI Taxonomy" id="110933"/>
    <lineage>
        <taxon>Bacteria</taxon>
        <taxon>Bacillati</taxon>
        <taxon>Actinomycetota</taxon>
        <taxon>Actinomycetes</taxon>
        <taxon>Micrococcales</taxon>
        <taxon>Microbacteriaceae</taxon>
        <taxon>Leifsonia</taxon>
    </lineage>
</organism>
<dbReference type="AlphaFoldDB" id="A0A9W6HC88"/>
<dbReference type="Proteomes" id="UP001142372">
    <property type="component" value="Unassembled WGS sequence"/>
</dbReference>
<gene>
    <name evidence="1" type="ORF">GCM10017584_26970</name>
</gene>